<evidence type="ECO:0000313" key="3">
    <source>
        <dbReference type="EMBL" id="GAA1100777.1"/>
    </source>
</evidence>
<keyword evidence="4" id="KW-1185">Reference proteome</keyword>
<keyword evidence="2" id="KW-0732">Signal</keyword>
<comment type="caution">
    <text evidence="3">The sequence shown here is derived from an EMBL/GenBank/DDBJ whole genome shotgun (WGS) entry which is preliminary data.</text>
</comment>
<feature type="chain" id="PRO_5046451007" evidence="2">
    <location>
        <begin position="26"/>
        <end position="252"/>
    </location>
</feature>
<reference evidence="4" key="1">
    <citation type="journal article" date="2019" name="Int. J. Syst. Evol. Microbiol.">
        <title>The Global Catalogue of Microorganisms (GCM) 10K type strain sequencing project: providing services to taxonomists for standard genome sequencing and annotation.</title>
        <authorList>
            <consortium name="The Broad Institute Genomics Platform"/>
            <consortium name="The Broad Institute Genome Sequencing Center for Infectious Disease"/>
            <person name="Wu L."/>
            <person name="Ma J."/>
        </authorList>
    </citation>
    <scope>NUCLEOTIDE SEQUENCE [LARGE SCALE GENOMIC DNA]</scope>
    <source>
        <strain evidence="4">JCM 13008</strain>
    </source>
</reference>
<dbReference type="EMBL" id="BAAALG010000007">
    <property type="protein sequence ID" value="GAA1100777.1"/>
    <property type="molecule type" value="Genomic_DNA"/>
</dbReference>
<dbReference type="RefSeq" id="WP_343993625.1">
    <property type="nucleotide sequence ID" value="NZ_BAAALG010000007.1"/>
</dbReference>
<feature type="region of interest" description="Disordered" evidence="1">
    <location>
        <begin position="36"/>
        <end position="70"/>
    </location>
</feature>
<evidence type="ECO:0000256" key="2">
    <source>
        <dbReference type="SAM" id="SignalP"/>
    </source>
</evidence>
<gene>
    <name evidence="3" type="ORF">GCM10009668_18520</name>
</gene>
<name>A0ABN1TSK0_9ACTN</name>
<evidence type="ECO:0000313" key="4">
    <source>
        <dbReference type="Proteomes" id="UP001501581"/>
    </source>
</evidence>
<evidence type="ECO:0000256" key="1">
    <source>
        <dbReference type="SAM" id="MobiDB-lite"/>
    </source>
</evidence>
<protein>
    <submittedName>
        <fullName evidence="3">Uncharacterized protein</fullName>
    </submittedName>
</protein>
<sequence>MNALMNAPGSARKLLVIPALGLAAAAVLVSTTWGQQSASGADEDKSSSEFTVLGDGELPTAKPALGEPRAPLSAKETGYAIHVASTDASIPATATDVRGGAGPEFLFADLPDDVDSTKRLAVVHLYDYTANVGYQQVVDLSAGRVTSSVSGKKVQAPTSADEADVAMELAIAAGGKLAFAQEFEQVQGVPLVSTDQVEYVSGTFVYDGSTVGGKECGADRCAQLMVQTGSGAYLGTWDFVVNLTDQSIVEIG</sequence>
<proteinExistence type="predicted"/>
<accession>A0ABN1TSK0</accession>
<organism evidence="3 4">
    <name type="scientific">Nocardioides dubius</name>
    <dbReference type="NCBI Taxonomy" id="317019"/>
    <lineage>
        <taxon>Bacteria</taxon>
        <taxon>Bacillati</taxon>
        <taxon>Actinomycetota</taxon>
        <taxon>Actinomycetes</taxon>
        <taxon>Propionibacteriales</taxon>
        <taxon>Nocardioidaceae</taxon>
        <taxon>Nocardioides</taxon>
    </lineage>
</organism>
<feature type="signal peptide" evidence="2">
    <location>
        <begin position="1"/>
        <end position="25"/>
    </location>
</feature>
<dbReference type="Proteomes" id="UP001501581">
    <property type="component" value="Unassembled WGS sequence"/>
</dbReference>